<keyword evidence="1" id="KW-1185">Reference proteome</keyword>
<organism evidence="1 2">
    <name type="scientific">Salmo salar</name>
    <name type="common">Atlantic salmon</name>
    <dbReference type="NCBI Taxonomy" id="8030"/>
    <lineage>
        <taxon>Eukaryota</taxon>
        <taxon>Metazoa</taxon>
        <taxon>Chordata</taxon>
        <taxon>Craniata</taxon>
        <taxon>Vertebrata</taxon>
        <taxon>Euteleostomi</taxon>
        <taxon>Actinopterygii</taxon>
        <taxon>Neopterygii</taxon>
        <taxon>Teleostei</taxon>
        <taxon>Protacanthopterygii</taxon>
        <taxon>Salmoniformes</taxon>
        <taxon>Salmonidae</taxon>
        <taxon>Salmoninae</taxon>
        <taxon>Salmo</taxon>
    </lineage>
</organism>
<dbReference type="Proteomes" id="UP001652741">
    <property type="component" value="Chromosome ssa01"/>
</dbReference>
<gene>
    <name evidence="2" type="primary">LOC106605150</name>
</gene>
<evidence type="ECO:0000313" key="2">
    <source>
        <dbReference type="RefSeq" id="XP_045575861.1"/>
    </source>
</evidence>
<sequence length="267" mass="29470">MVYCSLHFITFNGPEYSFKALRQVCHCAPHLLHQLQYLHAAGREGLAGDRWTGQTGPRGGDDGCFPQDEVHCTSVSRCAAVYAWGLHVVVWRVHGGDGGQQLAALVEVPQTFCNHAVGLLGLWSSNHTDDFLQSDGKLMIFPNNNPPPEESLHPFGLSCNMPPIVTEPTVIRCDGILTWTPLDIQPVYLTIRVNDQLFSSQFAHILQFTCQYDSIVDNHLQGRFQTSASLPSAFGITRWLTASAQGTTTPAGASLALWGQMPLYRHR</sequence>
<accession>A0ABM3EXS1</accession>
<proteinExistence type="predicted"/>
<dbReference type="RefSeq" id="XP_045575861.1">
    <property type="nucleotide sequence ID" value="XM_045719905.1"/>
</dbReference>
<protein>
    <submittedName>
        <fullName evidence="2">Uncharacterized protein isoform X2</fullName>
    </submittedName>
</protein>
<dbReference type="GeneID" id="106605150"/>
<reference evidence="2" key="1">
    <citation type="submission" date="2025-08" db="UniProtKB">
        <authorList>
            <consortium name="RefSeq"/>
        </authorList>
    </citation>
    <scope>IDENTIFICATION</scope>
</reference>
<name>A0ABM3EXS1_SALSA</name>
<evidence type="ECO:0000313" key="1">
    <source>
        <dbReference type="Proteomes" id="UP001652741"/>
    </source>
</evidence>